<keyword evidence="2" id="KW-0808">Transferase</keyword>
<reference evidence="2 3" key="1">
    <citation type="submission" date="2015-10" db="EMBL/GenBank/DDBJ databases">
        <title>Metagenome-Assembled Genomes uncover a global brackish microbiome.</title>
        <authorList>
            <person name="Hugerth L.W."/>
            <person name="Larsson J."/>
            <person name="Alneberg J."/>
            <person name="Lindh M.V."/>
            <person name="Legrand C."/>
            <person name="Pinhassi J."/>
            <person name="Andersson A.F."/>
        </authorList>
    </citation>
    <scope>NUCLEOTIDE SEQUENCE [LARGE SCALE GENOMIC DNA]</scope>
    <source>
        <strain evidence="2">BACL26 MAG-121220-bin70</strain>
    </source>
</reference>
<dbReference type="SUPFAM" id="SSF55729">
    <property type="entry name" value="Acyl-CoA N-acyltransferases (Nat)"/>
    <property type="match status" value="1"/>
</dbReference>
<comment type="caution">
    <text evidence="2">The sequence shown here is derived from an EMBL/GenBank/DDBJ whole genome shotgun (WGS) entry which is preliminary data.</text>
</comment>
<proteinExistence type="predicted"/>
<gene>
    <name evidence="2" type="ORF">ABS24_05755</name>
</gene>
<dbReference type="GO" id="GO:0016747">
    <property type="term" value="F:acyltransferase activity, transferring groups other than amino-acyl groups"/>
    <property type="evidence" value="ECO:0007669"/>
    <property type="project" value="InterPro"/>
</dbReference>
<dbReference type="InterPro" id="IPR016181">
    <property type="entry name" value="Acyl_CoA_acyltransferase"/>
</dbReference>
<dbReference type="EMBL" id="LICA01000239">
    <property type="protein sequence ID" value="KRO93556.1"/>
    <property type="molecule type" value="Genomic_DNA"/>
</dbReference>
<evidence type="ECO:0000313" key="2">
    <source>
        <dbReference type="EMBL" id="KRO93556.1"/>
    </source>
</evidence>
<dbReference type="InterPro" id="IPR000182">
    <property type="entry name" value="GNAT_dom"/>
</dbReference>
<sequence length="152" mass="17562">MLDIRIANAESDAVTLAEHNCAMAFETEGKLLDRDVAILGVNGLFERPEFGFYLVAEVDGIVAATLMVTYEWSDWRNGLFWWIQSVYVKPEFRRQGLYRGMYERLKAMANQQATRVCGFRLYAETENLDAHTTYKASGMHVCEYFMFEEETV</sequence>
<feature type="domain" description="N-acetyltransferase" evidence="1">
    <location>
        <begin position="11"/>
        <end position="152"/>
    </location>
</feature>
<dbReference type="CDD" id="cd04301">
    <property type="entry name" value="NAT_SF"/>
    <property type="match status" value="1"/>
</dbReference>
<name>A0A0R2U3A6_9GAMM</name>
<accession>A0A0R2U3A6</accession>
<organism evidence="2 3">
    <name type="scientific">SAR92 bacterium BACL26 MAG-121220-bin70</name>
    <dbReference type="NCBI Taxonomy" id="1655626"/>
    <lineage>
        <taxon>Bacteria</taxon>
        <taxon>Pseudomonadati</taxon>
        <taxon>Pseudomonadota</taxon>
        <taxon>Gammaproteobacteria</taxon>
        <taxon>Cellvibrionales</taxon>
        <taxon>Porticoccaceae</taxon>
        <taxon>SAR92 clade</taxon>
    </lineage>
</organism>
<dbReference type="PROSITE" id="PS51186">
    <property type="entry name" value="GNAT"/>
    <property type="match status" value="1"/>
</dbReference>
<protein>
    <submittedName>
        <fullName evidence="2">GCN5 family acetyltransferase</fullName>
    </submittedName>
</protein>
<evidence type="ECO:0000313" key="3">
    <source>
        <dbReference type="Proteomes" id="UP000051213"/>
    </source>
</evidence>
<dbReference type="Proteomes" id="UP000051213">
    <property type="component" value="Unassembled WGS sequence"/>
</dbReference>
<evidence type="ECO:0000259" key="1">
    <source>
        <dbReference type="PROSITE" id="PS51186"/>
    </source>
</evidence>
<dbReference type="Gene3D" id="3.40.630.30">
    <property type="match status" value="1"/>
</dbReference>
<dbReference type="Pfam" id="PF00583">
    <property type="entry name" value="Acetyltransf_1"/>
    <property type="match status" value="1"/>
</dbReference>
<dbReference type="AlphaFoldDB" id="A0A0R2U3A6"/>